<name>A0A8H7F741_AGABI</name>
<dbReference type="EMBL" id="JABXXO010000004">
    <property type="protein sequence ID" value="KAF7779096.1"/>
    <property type="molecule type" value="Genomic_DNA"/>
</dbReference>
<accession>A0A8H7F741</accession>
<reference evidence="1 2" key="1">
    <citation type="journal article" name="Sci. Rep.">
        <title>Telomere-to-telomere assembled and centromere annotated genomes of the two main subspecies of the button mushroom Agaricus bisporus reveal especially polymorphic chromosome ends.</title>
        <authorList>
            <person name="Sonnenberg A.S.M."/>
            <person name="Sedaghat-Telgerd N."/>
            <person name="Lavrijssen B."/>
            <person name="Ohm R.A."/>
            <person name="Hendrickx P.M."/>
            <person name="Scholtmeijer K."/>
            <person name="Baars J.J.P."/>
            <person name="van Peer A."/>
        </authorList>
    </citation>
    <scope>NUCLEOTIDE SEQUENCE [LARGE SCALE GENOMIC DNA]</scope>
    <source>
        <strain evidence="1 2">H119_p4</strain>
    </source>
</reference>
<dbReference type="Proteomes" id="UP000629468">
    <property type="component" value="Unassembled WGS sequence"/>
</dbReference>
<sequence>MKASAIRLIRIIPRKALDPSSAKILDAPPSQIQELHQPTVLDLLKQQREEAGPEWPANIRLEPVVKKEAFKRVRPELRTRLKKLLKER</sequence>
<organism evidence="1 2">
    <name type="scientific">Agaricus bisporus var. burnettii</name>
    <dbReference type="NCBI Taxonomy" id="192524"/>
    <lineage>
        <taxon>Eukaryota</taxon>
        <taxon>Fungi</taxon>
        <taxon>Dikarya</taxon>
        <taxon>Basidiomycota</taxon>
        <taxon>Agaricomycotina</taxon>
        <taxon>Agaricomycetes</taxon>
        <taxon>Agaricomycetidae</taxon>
        <taxon>Agaricales</taxon>
        <taxon>Agaricineae</taxon>
        <taxon>Agaricaceae</taxon>
        <taxon>Agaricus</taxon>
    </lineage>
</organism>
<evidence type="ECO:0000313" key="1">
    <source>
        <dbReference type="EMBL" id="KAF7779096.1"/>
    </source>
</evidence>
<dbReference type="OMA" id="DNWPSNI"/>
<protein>
    <submittedName>
        <fullName evidence="1">Uncharacterized protein</fullName>
    </submittedName>
</protein>
<proteinExistence type="predicted"/>
<gene>
    <name evidence="1" type="ORF">Agabi119p4_3441</name>
</gene>
<comment type="caution">
    <text evidence="1">The sequence shown here is derived from an EMBL/GenBank/DDBJ whole genome shotgun (WGS) entry which is preliminary data.</text>
</comment>
<evidence type="ECO:0000313" key="2">
    <source>
        <dbReference type="Proteomes" id="UP000629468"/>
    </source>
</evidence>
<dbReference type="AlphaFoldDB" id="A0A8H7F741"/>